<reference evidence="3" key="1">
    <citation type="submission" date="2022-10" db="EMBL/GenBank/DDBJ databases">
        <title>Culturing micro-colonial fungi from biological soil crusts in the Mojave desert and describing Neophaeococcomyces mojavensis, and introducing the new genera and species Taxawa tesnikishii.</title>
        <authorList>
            <person name="Kurbessoian T."/>
            <person name="Stajich J.E."/>
        </authorList>
    </citation>
    <scope>NUCLEOTIDE SEQUENCE</scope>
    <source>
        <strain evidence="3">TK_1</strain>
    </source>
</reference>
<evidence type="ECO:0000256" key="1">
    <source>
        <dbReference type="ARBA" id="ARBA00022729"/>
    </source>
</evidence>
<accession>A0ABQ9NDZ5</accession>
<dbReference type="EMBL" id="JAPDRL010001781">
    <property type="protein sequence ID" value="KAJ9613705.1"/>
    <property type="molecule type" value="Genomic_DNA"/>
</dbReference>
<dbReference type="SUPFAM" id="SSF53822">
    <property type="entry name" value="Periplasmic binding protein-like I"/>
    <property type="match status" value="1"/>
</dbReference>
<proteinExistence type="predicted"/>
<feature type="non-terminal residue" evidence="3">
    <location>
        <position position="63"/>
    </location>
</feature>
<dbReference type="Pfam" id="PF13458">
    <property type="entry name" value="Peripla_BP_6"/>
    <property type="match status" value="1"/>
</dbReference>
<evidence type="ECO:0000313" key="4">
    <source>
        <dbReference type="Proteomes" id="UP001172684"/>
    </source>
</evidence>
<evidence type="ECO:0000259" key="2">
    <source>
        <dbReference type="Pfam" id="PF13458"/>
    </source>
</evidence>
<gene>
    <name evidence="3" type="ORF">H2201_009437</name>
</gene>
<sequence>MAGVTADATGKGSVEAARLAIEEMGGTVLGKPISLVSGDHQHRPDIGSSMVRKWYDTDGVDVV</sequence>
<organism evidence="3 4">
    <name type="scientific">Coniosporium apollinis</name>
    <dbReference type="NCBI Taxonomy" id="61459"/>
    <lineage>
        <taxon>Eukaryota</taxon>
        <taxon>Fungi</taxon>
        <taxon>Dikarya</taxon>
        <taxon>Ascomycota</taxon>
        <taxon>Pezizomycotina</taxon>
        <taxon>Dothideomycetes</taxon>
        <taxon>Dothideomycetes incertae sedis</taxon>
        <taxon>Coniosporium</taxon>
    </lineage>
</organism>
<keyword evidence="4" id="KW-1185">Reference proteome</keyword>
<comment type="caution">
    <text evidence="3">The sequence shown here is derived from an EMBL/GenBank/DDBJ whole genome shotgun (WGS) entry which is preliminary data.</text>
</comment>
<protein>
    <recommendedName>
        <fullName evidence="2">Leucine-binding protein domain-containing protein</fullName>
    </recommendedName>
</protein>
<keyword evidence="1" id="KW-0732">Signal</keyword>
<dbReference type="Gene3D" id="3.40.50.2300">
    <property type="match status" value="1"/>
</dbReference>
<feature type="domain" description="Leucine-binding protein" evidence="2">
    <location>
        <begin position="1"/>
        <end position="63"/>
    </location>
</feature>
<evidence type="ECO:0000313" key="3">
    <source>
        <dbReference type="EMBL" id="KAJ9613705.1"/>
    </source>
</evidence>
<name>A0ABQ9NDZ5_9PEZI</name>
<dbReference type="InterPro" id="IPR028082">
    <property type="entry name" value="Peripla_BP_I"/>
</dbReference>
<dbReference type="Proteomes" id="UP001172684">
    <property type="component" value="Unassembled WGS sequence"/>
</dbReference>
<dbReference type="InterPro" id="IPR028081">
    <property type="entry name" value="Leu-bd"/>
</dbReference>